<gene>
    <name evidence="2" type="ORF">SAMN05421736_12081</name>
</gene>
<feature type="transmembrane region" description="Helical" evidence="1">
    <location>
        <begin position="12"/>
        <end position="30"/>
    </location>
</feature>
<feature type="transmembrane region" description="Helical" evidence="1">
    <location>
        <begin position="42"/>
        <end position="63"/>
    </location>
</feature>
<reference evidence="3" key="1">
    <citation type="submission" date="2016-10" db="EMBL/GenBank/DDBJ databases">
        <authorList>
            <person name="Varghese N."/>
            <person name="Submissions S."/>
        </authorList>
    </citation>
    <scope>NUCLEOTIDE SEQUENCE [LARGE SCALE GENOMIC DNA]</scope>
    <source>
        <strain evidence="3">SP</strain>
    </source>
</reference>
<dbReference type="Proteomes" id="UP000198935">
    <property type="component" value="Unassembled WGS sequence"/>
</dbReference>
<dbReference type="STRING" id="1503961.SAMN05421736_12081"/>
<protein>
    <submittedName>
        <fullName evidence="2">Uncharacterized protein</fullName>
    </submittedName>
</protein>
<dbReference type="EMBL" id="FNPI01000020">
    <property type="protein sequence ID" value="SDZ60565.1"/>
    <property type="molecule type" value="Genomic_DNA"/>
</dbReference>
<evidence type="ECO:0000313" key="2">
    <source>
        <dbReference type="EMBL" id="SDZ60565.1"/>
    </source>
</evidence>
<sequence length="72" mass="8459">MLFGNYFDGGELVRNIIVPVILFWVIASVSKIYGKDPEKGSWFWIFFTGILIGITVFIFRWMFDINLCPNYE</sequence>
<name>A0A1H3UFC3_9BACI</name>
<dbReference type="AlphaFoldDB" id="A0A1H3UFC3"/>
<keyword evidence="1" id="KW-0472">Membrane</keyword>
<proteinExistence type="predicted"/>
<evidence type="ECO:0000256" key="1">
    <source>
        <dbReference type="SAM" id="Phobius"/>
    </source>
</evidence>
<keyword evidence="3" id="KW-1185">Reference proteome</keyword>
<evidence type="ECO:0000313" key="3">
    <source>
        <dbReference type="Proteomes" id="UP000198935"/>
    </source>
</evidence>
<organism evidence="2 3">
    <name type="scientific">Evansella caseinilytica</name>
    <dbReference type="NCBI Taxonomy" id="1503961"/>
    <lineage>
        <taxon>Bacteria</taxon>
        <taxon>Bacillati</taxon>
        <taxon>Bacillota</taxon>
        <taxon>Bacilli</taxon>
        <taxon>Bacillales</taxon>
        <taxon>Bacillaceae</taxon>
        <taxon>Evansella</taxon>
    </lineage>
</organism>
<keyword evidence="1" id="KW-1133">Transmembrane helix</keyword>
<accession>A0A1H3UFC3</accession>
<keyword evidence="1" id="KW-0812">Transmembrane</keyword>